<evidence type="ECO:0000313" key="2">
    <source>
        <dbReference type="Proteomes" id="UP000216339"/>
    </source>
</evidence>
<dbReference type="Proteomes" id="UP000216339">
    <property type="component" value="Unassembled WGS sequence"/>
</dbReference>
<sequence>MSDVKDATVGWFGEPARRKVFRRLEHGPGGWDGPGAVSVTDEHLIFEGHRRRTTSLRTIRGVERYEAVVWIQRRNAHDWLVRCQADAEAKALVAALRPSGEAS</sequence>
<keyword evidence="2" id="KW-1185">Reference proteome</keyword>
<comment type="caution">
    <text evidence="1">The sequence shown here is derived from an EMBL/GenBank/DDBJ whole genome shotgun (WGS) entry which is preliminary data.</text>
</comment>
<organism evidence="1 2">
    <name type="scientific">Rubrivirga marina</name>
    <dbReference type="NCBI Taxonomy" id="1196024"/>
    <lineage>
        <taxon>Bacteria</taxon>
        <taxon>Pseudomonadati</taxon>
        <taxon>Rhodothermota</taxon>
        <taxon>Rhodothermia</taxon>
        <taxon>Rhodothermales</taxon>
        <taxon>Rubricoccaceae</taxon>
        <taxon>Rubrivirga</taxon>
    </lineage>
</organism>
<proteinExistence type="predicted"/>
<dbReference type="AlphaFoldDB" id="A0A271IX18"/>
<evidence type="ECO:0000313" key="1">
    <source>
        <dbReference type="EMBL" id="PAP75265.1"/>
    </source>
</evidence>
<dbReference type="EMBL" id="MQWD01000001">
    <property type="protein sequence ID" value="PAP75265.1"/>
    <property type="molecule type" value="Genomic_DNA"/>
</dbReference>
<name>A0A271IX18_9BACT</name>
<gene>
    <name evidence="1" type="ORF">BSZ37_01805</name>
</gene>
<protein>
    <submittedName>
        <fullName evidence="1">Uncharacterized protein</fullName>
    </submittedName>
</protein>
<reference evidence="1 2" key="1">
    <citation type="submission" date="2016-11" db="EMBL/GenBank/DDBJ databases">
        <title>Study of marine rhodopsin-containing bacteria.</title>
        <authorList>
            <person name="Yoshizawa S."/>
            <person name="Kumagai Y."/>
            <person name="Kogure K."/>
        </authorList>
    </citation>
    <scope>NUCLEOTIDE SEQUENCE [LARGE SCALE GENOMIC DNA]</scope>
    <source>
        <strain evidence="1 2">SAORIC-28</strain>
    </source>
</reference>
<accession>A0A271IX18</accession>